<feature type="compositionally biased region" description="Basic and acidic residues" evidence="1">
    <location>
        <begin position="258"/>
        <end position="267"/>
    </location>
</feature>
<feature type="region of interest" description="Disordered" evidence="1">
    <location>
        <begin position="101"/>
        <end position="162"/>
    </location>
</feature>
<organism evidence="2 3">
    <name type="scientific">Cladobotryum mycophilum</name>
    <dbReference type="NCBI Taxonomy" id="491253"/>
    <lineage>
        <taxon>Eukaryota</taxon>
        <taxon>Fungi</taxon>
        <taxon>Dikarya</taxon>
        <taxon>Ascomycota</taxon>
        <taxon>Pezizomycotina</taxon>
        <taxon>Sordariomycetes</taxon>
        <taxon>Hypocreomycetidae</taxon>
        <taxon>Hypocreales</taxon>
        <taxon>Hypocreaceae</taxon>
        <taxon>Cladobotryum</taxon>
    </lineage>
</organism>
<proteinExistence type="predicted"/>
<sequence length="645" mass="71239">MEEHTSKRRRISPRNSAAGAGPASSGATQQQQQLESTEPARSRSRRPSFASPTKASLARHYPHSLQQKRSSSPSKSTTTLHLDERIILESFNATPVTVAESIGASDPIEEEEQVTRRDIEFPSSSQSVRRIGGSFAIAPRRSPAKPKPRPLPPPAPEGDDELNAVLGRSARPLPVTGVSISLPEPELPPLYPTWFLQHPREGSTAPMMSRLGGEANGKPGSSIRGNPFQIDSSRDSAPSIPLDARTNPARQIPAQDANTDKRKERDSLRDEIAKLRRDLRVVSKENEHIRLMQSSGQTISSADEDAVLDVVRRYLIEAEEPSIPAPSHQLMKAALNPMGLGLLPFSRPTPLVVTPQDQEDVSKIKSHHPVAMTAEEELPYLQLFSPFTVASSIAVLPQLPNQPLKQRRLITFRSKDVPGLFTSKIEMVVNAMNLSILELSVLAIEPSAKAELTPFLDKICTGDCNRSMQRNVGILSWAMGEWYRVAIQRARLWSKMDSELAVKGGLLQATREMRKRKKRRRRDDEEESEAEGTQSVSLKPAALLHFMGQQFFDLDIPPKDASDPASSLRLEWKIEFDWVGEAQSKVDVLIGVPGKWRTADQRGILGKLPKLFQDLVESGEEPNVAVKTIAALLTGERGAHDTNDE</sequence>
<protein>
    <submittedName>
        <fullName evidence="2">Uncharacterized protein</fullName>
    </submittedName>
</protein>
<gene>
    <name evidence="2" type="ORF">PT974_03728</name>
</gene>
<accession>A0ABR0ST81</accession>
<feature type="compositionally biased region" description="Low complexity" evidence="1">
    <location>
        <begin position="63"/>
        <end position="80"/>
    </location>
</feature>
<evidence type="ECO:0000313" key="3">
    <source>
        <dbReference type="Proteomes" id="UP001338125"/>
    </source>
</evidence>
<feature type="region of interest" description="Disordered" evidence="1">
    <location>
        <begin position="1"/>
        <end position="81"/>
    </location>
</feature>
<dbReference type="Proteomes" id="UP001338125">
    <property type="component" value="Unassembled WGS sequence"/>
</dbReference>
<keyword evidence="3" id="KW-1185">Reference proteome</keyword>
<feature type="compositionally biased region" description="Basic residues" evidence="1">
    <location>
        <begin position="1"/>
        <end position="12"/>
    </location>
</feature>
<feature type="region of interest" description="Disordered" evidence="1">
    <location>
        <begin position="511"/>
        <end position="535"/>
    </location>
</feature>
<dbReference type="EMBL" id="JAVFKD010000004">
    <property type="protein sequence ID" value="KAK5995324.1"/>
    <property type="molecule type" value="Genomic_DNA"/>
</dbReference>
<feature type="compositionally biased region" description="Low complexity" evidence="1">
    <location>
        <begin position="16"/>
        <end position="33"/>
    </location>
</feature>
<feature type="region of interest" description="Disordered" evidence="1">
    <location>
        <begin position="201"/>
        <end position="267"/>
    </location>
</feature>
<name>A0ABR0ST81_9HYPO</name>
<reference evidence="2 3" key="1">
    <citation type="submission" date="2024-01" db="EMBL/GenBank/DDBJ databases">
        <title>Complete genome of Cladobotryum mycophilum ATHUM6906.</title>
        <authorList>
            <person name="Christinaki A.C."/>
            <person name="Myridakis A.I."/>
            <person name="Kouvelis V.N."/>
        </authorList>
    </citation>
    <scope>NUCLEOTIDE SEQUENCE [LARGE SCALE GENOMIC DNA]</scope>
    <source>
        <strain evidence="2 3">ATHUM6906</strain>
    </source>
</reference>
<evidence type="ECO:0000313" key="2">
    <source>
        <dbReference type="EMBL" id="KAK5995324.1"/>
    </source>
</evidence>
<evidence type="ECO:0000256" key="1">
    <source>
        <dbReference type="SAM" id="MobiDB-lite"/>
    </source>
</evidence>
<comment type="caution">
    <text evidence="2">The sequence shown here is derived from an EMBL/GenBank/DDBJ whole genome shotgun (WGS) entry which is preliminary data.</text>
</comment>